<keyword evidence="6" id="KW-1185">Reference proteome</keyword>
<dbReference type="SMART" id="SM00129">
    <property type="entry name" value="KISc"/>
    <property type="match status" value="1"/>
</dbReference>
<dbReference type="InterPro" id="IPR056524">
    <property type="entry name" value="KIF6/9_C"/>
</dbReference>
<proteinExistence type="inferred from homology"/>
<reference evidence="5 6" key="1">
    <citation type="journal article" date="2015" name="Sci. Rep.">
        <title>Genome of the facultative scuticociliatosis pathogen Pseudocohnilembus persalinus provides insight into its virulence through horizontal gene transfer.</title>
        <authorList>
            <person name="Xiong J."/>
            <person name="Wang G."/>
            <person name="Cheng J."/>
            <person name="Tian M."/>
            <person name="Pan X."/>
            <person name="Warren A."/>
            <person name="Jiang C."/>
            <person name="Yuan D."/>
            <person name="Miao W."/>
        </authorList>
    </citation>
    <scope>NUCLEOTIDE SEQUENCE [LARGE SCALE GENOMIC DNA]</scope>
    <source>
        <strain evidence="5">36N120E</strain>
    </source>
</reference>
<protein>
    <submittedName>
        <fullName evidence="5">p-loop containing nucleoside triphosphate hydrolase</fullName>
    </submittedName>
</protein>
<evidence type="ECO:0000256" key="3">
    <source>
        <dbReference type="SAM" id="MobiDB-lite"/>
    </source>
</evidence>
<organism evidence="5 6">
    <name type="scientific">Pseudocohnilembus persalinus</name>
    <name type="common">Ciliate</name>
    <dbReference type="NCBI Taxonomy" id="266149"/>
    <lineage>
        <taxon>Eukaryota</taxon>
        <taxon>Sar</taxon>
        <taxon>Alveolata</taxon>
        <taxon>Ciliophora</taxon>
        <taxon>Intramacronucleata</taxon>
        <taxon>Oligohymenophorea</taxon>
        <taxon>Scuticociliatia</taxon>
        <taxon>Philasterida</taxon>
        <taxon>Pseudocohnilembidae</taxon>
        <taxon>Pseudocohnilembus</taxon>
    </lineage>
</organism>
<evidence type="ECO:0000313" key="5">
    <source>
        <dbReference type="EMBL" id="KRW99198.1"/>
    </source>
</evidence>
<dbReference type="InParanoid" id="A0A0V0QAE4"/>
<keyword evidence="5" id="KW-0378">Hydrolase</keyword>
<keyword evidence="1" id="KW-0067">ATP-binding</keyword>
<dbReference type="InterPro" id="IPR027640">
    <property type="entry name" value="Kinesin-like_fam"/>
</dbReference>
<dbReference type="SUPFAM" id="SSF52540">
    <property type="entry name" value="P-loop containing nucleoside triphosphate hydrolases"/>
    <property type="match status" value="1"/>
</dbReference>
<comment type="similarity">
    <text evidence="1">Belongs to the TRAFAC class myosin-kinesin ATPase superfamily. Kinesin family.</text>
</comment>
<feature type="coiled-coil region" evidence="2">
    <location>
        <begin position="605"/>
        <end position="709"/>
    </location>
</feature>
<accession>A0A0V0QAE4</accession>
<evidence type="ECO:0000313" key="6">
    <source>
        <dbReference type="Proteomes" id="UP000054937"/>
    </source>
</evidence>
<dbReference type="PRINTS" id="PR00380">
    <property type="entry name" value="KINESINHEAVY"/>
</dbReference>
<evidence type="ECO:0000259" key="4">
    <source>
        <dbReference type="PROSITE" id="PS50067"/>
    </source>
</evidence>
<dbReference type="PANTHER" id="PTHR47968:SF67">
    <property type="entry name" value="KINESIN MOTOR DOMAIN-CONTAINING PROTEIN"/>
    <property type="match status" value="1"/>
</dbReference>
<name>A0A0V0QAE4_PSEPJ</name>
<dbReference type="PANTHER" id="PTHR47968">
    <property type="entry name" value="CENTROMERE PROTEIN E"/>
    <property type="match status" value="1"/>
</dbReference>
<dbReference type="InterPro" id="IPR027417">
    <property type="entry name" value="P-loop_NTPase"/>
</dbReference>
<feature type="domain" description="Kinesin motor" evidence="4">
    <location>
        <begin position="1"/>
        <end position="294"/>
    </location>
</feature>
<sequence>MYGYFKFDKVFDPLTSQQTIFKNVAKDVVDSALEGFNGTIFAYGQTGSGKTFTMTGGEYHKDRGLIPNTLSYIFSEIQRRDDTIFDIMISYLEIYNGTGYDLLDEKHENSKLEDLPKVTPRETEDEEIILTGLQLHRIQNEEDGLHLLTIGDNNRVICETPKNDVSTRSHCIFIIRIEARKPDSDVKTISTIHLVDLSGSERIGRTGVEGKLQVEARSINISLHFLEQVIVSLNKRAKGENIHIPYRNSLMTMVLRNSLGGNCKTKMIATVNPQEEDLDESISTCQFAQRVALIKNQVERNETVDPAIIINRLKRENAQLKAEISMLKGEDAKDSLDPEDIERCKKQVQEFIENPDPSSVIILNDRLKINEAFYYFKTLYNTLRKKGAGQGGNQINFENKSSIKQNNSQEGNNSNKNNNQQVDGQGSMAQFDEIKRLKLLIQQRDNEIMILLNLINKNKKNSGTQEMNIPVTRANNEDLLRSSVMREPKPITFLEQQEIQSQENKNNSTPNKIKQQSIISDINRDQSTRIGSDLTNITLPNNNQENQLKNAQQEISDTASLIGGKSQVNINDVNQMLLCPLNLTTDQLMDRANCFELFRKSYRKNEVMEENKKVLKERYQQARELGAIVTNSRDKIKVLKNQIEQIRKEIALGVLVDGQNENERHPEEEKLLKEIEKLKRVYKESFDQLKELKAEIERIQFGLERSKEKMQKDFQNWIDVMIKQKQQMVQGRNKSDYGPGLNTSQTTNNTMYTQHRPQKSALVGSTVTMNNNFMQDSQSGKNVNIQDKDVEKNLQAFYKARDQIYNKQ</sequence>
<dbReference type="GO" id="GO:0007018">
    <property type="term" value="P:microtubule-based movement"/>
    <property type="evidence" value="ECO:0007669"/>
    <property type="project" value="InterPro"/>
</dbReference>
<dbReference type="GO" id="GO:0003777">
    <property type="term" value="F:microtubule motor activity"/>
    <property type="evidence" value="ECO:0007669"/>
    <property type="project" value="InterPro"/>
</dbReference>
<gene>
    <name evidence="5" type="ORF">PPERSA_07441</name>
</gene>
<keyword evidence="2" id="KW-0175">Coiled coil</keyword>
<evidence type="ECO:0000256" key="2">
    <source>
        <dbReference type="SAM" id="Coils"/>
    </source>
</evidence>
<dbReference type="AlphaFoldDB" id="A0A0V0QAE4"/>
<feature type="binding site" evidence="1">
    <location>
        <begin position="44"/>
        <end position="51"/>
    </location>
    <ligand>
        <name>ATP</name>
        <dbReference type="ChEBI" id="CHEBI:30616"/>
    </ligand>
</feature>
<dbReference type="InterPro" id="IPR001752">
    <property type="entry name" value="Kinesin_motor_dom"/>
</dbReference>
<evidence type="ECO:0000256" key="1">
    <source>
        <dbReference type="PROSITE-ProRule" id="PRU00283"/>
    </source>
</evidence>
<keyword evidence="1" id="KW-0547">Nucleotide-binding</keyword>
<dbReference type="GO" id="GO:0008017">
    <property type="term" value="F:microtubule binding"/>
    <property type="evidence" value="ECO:0007669"/>
    <property type="project" value="InterPro"/>
</dbReference>
<dbReference type="Gene3D" id="3.40.850.10">
    <property type="entry name" value="Kinesin motor domain"/>
    <property type="match status" value="1"/>
</dbReference>
<dbReference type="Proteomes" id="UP000054937">
    <property type="component" value="Unassembled WGS sequence"/>
</dbReference>
<feature type="compositionally biased region" description="Low complexity" evidence="3">
    <location>
        <begin position="404"/>
        <end position="421"/>
    </location>
</feature>
<dbReference type="OrthoDB" id="3176171at2759"/>
<comment type="caution">
    <text evidence="5">The sequence shown here is derived from an EMBL/GenBank/DDBJ whole genome shotgun (WGS) entry which is preliminary data.</text>
</comment>
<dbReference type="Pfam" id="PF23735">
    <property type="entry name" value="KIF9"/>
    <property type="match status" value="1"/>
</dbReference>
<dbReference type="OMA" id="DFDLWYQ"/>
<dbReference type="EMBL" id="LDAU01000220">
    <property type="protein sequence ID" value="KRW99198.1"/>
    <property type="molecule type" value="Genomic_DNA"/>
</dbReference>
<dbReference type="GO" id="GO:0005524">
    <property type="term" value="F:ATP binding"/>
    <property type="evidence" value="ECO:0007669"/>
    <property type="project" value="UniProtKB-UniRule"/>
</dbReference>
<dbReference type="GO" id="GO:0016787">
    <property type="term" value="F:hydrolase activity"/>
    <property type="evidence" value="ECO:0007669"/>
    <property type="project" value="UniProtKB-KW"/>
</dbReference>
<feature type="region of interest" description="Disordered" evidence="3">
    <location>
        <begin position="404"/>
        <end position="424"/>
    </location>
</feature>
<dbReference type="PROSITE" id="PS50067">
    <property type="entry name" value="KINESIN_MOTOR_2"/>
    <property type="match status" value="1"/>
</dbReference>
<dbReference type="InterPro" id="IPR036961">
    <property type="entry name" value="Kinesin_motor_dom_sf"/>
</dbReference>
<keyword evidence="1" id="KW-0505">Motor protein</keyword>
<dbReference type="Pfam" id="PF00225">
    <property type="entry name" value="Kinesin"/>
    <property type="match status" value="1"/>
</dbReference>